<name>A0ABN5LN38_9STRE</name>
<dbReference type="InterPro" id="IPR003439">
    <property type="entry name" value="ABC_transporter-like_ATP-bd"/>
</dbReference>
<dbReference type="SMART" id="SM00382">
    <property type="entry name" value="AAA"/>
    <property type="match status" value="1"/>
</dbReference>
<evidence type="ECO:0000259" key="4">
    <source>
        <dbReference type="PROSITE" id="PS50893"/>
    </source>
</evidence>
<dbReference type="PANTHER" id="PTHR24220">
    <property type="entry name" value="IMPORT ATP-BINDING PROTEIN"/>
    <property type="match status" value="1"/>
</dbReference>
<dbReference type="GeneID" id="93923812"/>
<dbReference type="EMBL" id="CP029490">
    <property type="protein sequence ID" value="AWN20685.1"/>
    <property type="molecule type" value="Genomic_DNA"/>
</dbReference>
<dbReference type="Pfam" id="PF00005">
    <property type="entry name" value="ABC_tran"/>
    <property type="match status" value="1"/>
</dbReference>
<feature type="domain" description="ABC transporter" evidence="4">
    <location>
        <begin position="7"/>
        <end position="233"/>
    </location>
</feature>
<evidence type="ECO:0000256" key="3">
    <source>
        <dbReference type="ARBA" id="ARBA00022840"/>
    </source>
</evidence>
<dbReference type="CDD" id="cd03255">
    <property type="entry name" value="ABC_MJ0796_LolCDE_FtsE"/>
    <property type="match status" value="1"/>
</dbReference>
<protein>
    <submittedName>
        <fullName evidence="5">ABC transporter ATP-binding protein</fullName>
    </submittedName>
</protein>
<dbReference type="Proteomes" id="UP000245369">
    <property type="component" value="Chromosome"/>
</dbReference>
<keyword evidence="3 5" id="KW-0067">ATP-binding</keyword>
<keyword evidence="1" id="KW-0813">Transport</keyword>
<evidence type="ECO:0000313" key="5">
    <source>
        <dbReference type="EMBL" id="AWN20685.1"/>
    </source>
</evidence>
<gene>
    <name evidence="5" type="ORF">DK182_04695</name>
</gene>
<dbReference type="PROSITE" id="PS00211">
    <property type="entry name" value="ABC_TRANSPORTER_1"/>
    <property type="match status" value="1"/>
</dbReference>
<keyword evidence="6" id="KW-1185">Reference proteome</keyword>
<dbReference type="GO" id="GO:0005524">
    <property type="term" value="F:ATP binding"/>
    <property type="evidence" value="ECO:0007669"/>
    <property type="project" value="UniProtKB-KW"/>
</dbReference>
<dbReference type="InterPro" id="IPR015854">
    <property type="entry name" value="ABC_transpr_LolD-like"/>
</dbReference>
<dbReference type="PANTHER" id="PTHR24220:SF692">
    <property type="entry name" value="ABC TRANSPORTER DOMAIN-CONTAINING PROTEIN"/>
    <property type="match status" value="1"/>
</dbReference>
<dbReference type="InterPro" id="IPR027417">
    <property type="entry name" value="P-loop_NTPase"/>
</dbReference>
<proteinExistence type="predicted"/>
<sequence>MAEKVLMELKGITKSYQNGDQELQVLKGIDLTVHEGEFLAIMGPSGSGKSTLMNIIGLLDKPTSGEYTLAGQAVERLTSKEQARVRNEELGFVFQQFFLLSKLNAQDNVELPLIYAGVGGSQRHKLAQQYLEKVELSDRSKHLPSELSGGQKQRVAIARALVNNPSIILADEPTGALDTKTSNQILKLLTQLNEEGKTIIMVTHEPEIADYAKRKIVIRDGEITQDTTESVRID</sequence>
<reference evidence="5 6" key="1">
    <citation type="submission" date="2018-05" db="EMBL/GenBank/DDBJ databases">
        <title>Complete genome sequences of Streptococcus sobrinus.</title>
        <authorList>
            <person name="Sales M."/>
            <person name="Jensen P.A."/>
        </authorList>
    </citation>
    <scope>NUCLEOTIDE SEQUENCE [LARGE SCALE GENOMIC DNA]</scope>
    <source>
        <strain evidence="5 6">SL1</strain>
    </source>
</reference>
<dbReference type="InterPro" id="IPR003593">
    <property type="entry name" value="AAA+_ATPase"/>
</dbReference>
<evidence type="ECO:0000313" key="6">
    <source>
        <dbReference type="Proteomes" id="UP000245369"/>
    </source>
</evidence>
<dbReference type="InterPro" id="IPR017871">
    <property type="entry name" value="ABC_transporter-like_CS"/>
</dbReference>
<accession>A0ABN5LN38</accession>
<keyword evidence="2" id="KW-0547">Nucleotide-binding</keyword>
<organism evidence="5 6">
    <name type="scientific">Streptococcus sobrinus</name>
    <dbReference type="NCBI Taxonomy" id="1310"/>
    <lineage>
        <taxon>Bacteria</taxon>
        <taxon>Bacillati</taxon>
        <taxon>Bacillota</taxon>
        <taxon>Bacilli</taxon>
        <taxon>Lactobacillales</taxon>
        <taxon>Streptococcaceae</taxon>
        <taxon>Streptococcus</taxon>
    </lineage>
</organism>
<dbReference type="SUPFAM" id="SSF52540">
    <property type="entry name" value="P-loop containing nucleoside triphosphate hydrolases"/>
    <property type="match status" value="1"/>
</dbReference>
<evidence type="ECO:0000256" key="1">
    <source>
        <dbReference type="ARBA" id="ARBA00022448"/>
    </source>
</evidence>
<dbReference type="InterPro" id="IPR017911">
    <property type="entry name" value="MacB-like_ATP-bd"/>
</dbReference>
<dbReference type="Gene3D" id="3.40.50.300">
    <property type="entry name" value="P-loop containing nucleotide triphosphate hydrolases"/>
    <property type="match status" value="1"/>
</dbReference>
<dbReference type="PROSITE" id="PS50893">
    <property type="entry name" value="ABC_TRANSPORTER_2"/>
    <property type="match status" value="1"/>
</dbReference>
<dbReference type="RefSeq" id="WP_028798429.1">
    <property type="nucleotide sequence ID" value="NZ_CP029490.1"/>
</dbReference>
<evidence type="ECO:0000256" key="2">
    <source>
        <dbReference type="ARBA" id="ARBA00022741"/>
    </source>
</evidence>